<dbReference type="InterPro" id="IPR036866">
    <property type="entry name" value="RibonucZ/Hydroxyglut_hydro"/>
</dbReference>
<dbReference type="Gene3D" id="3.60.15.10">
    <property type="entry name" value="Ribonuclease Z/Hydroxyacylglutathione hydrolase-like"/>
    <property type="match status" value="1"/>
</dbReference>
<dbReference type="EMBL" id="PFBI01000006">
    <property type="protein sequence ID" value="PIR84415.1"/>
    <property type="molecule type" value="Genomic_DNA"/>
</dbReference>
<gene>
    <name evidence="1" type="ORF">COU16_02435</name>
</gene>
<dbReference type="SUPFAM" id="SSF56281">
    <property type="entry name" value="Metallo-hydrolase/oxidoreductase"/>
    <property type="match status" value="1"/>
</dbReference>
<evidence type="ECO:0000313" key="2">
    <source>
        <dbReference type="Proteomes" id="UP000229344"/>
    </source>
</evidence>
<evidence type="ECO:0000313" key="1">
    <source>
        <dbReference type="EMBL" id="PIR84415.1"/>
    </source>
</evidence>
<comment type="caution">
    <text evidence="1">The sequence shown here is derived from an EMBL/GenBank/DDBJ whole genome shotgun (WGS) entry which is preliminary data.</text>
</comment>
<dbReference type="Proteomes" id="UP000229344">
    <property type="component" value="Unassembled WGS sequence"/>
</dbReference>
<dbReference type="Pfam" id="PF13483">
    <property type="entry name" value="Lactamase_B_3"/>
    <property type="match status" value="1"/>
</dbReference>
<dbReference type="PANTHER" id="PTHR39189:SF1">
    <property type="entry name" value="UPF0173 METAL-DEPENDENT HYDROLASE YTKL"/>
    <property type="match status" value="1"/>
</dbReference>
<dbReference type="AlphaFoldDB" id="A0A2H0UF55"/>
<dbReference type="PANTHER" id="PTHR39189">
    <property type="entry name" value="UPF0173 METAL-DEPENDENT HYDROLASE YTKL"/>
    <property type="match status" value="1"/>
</dbReference>
<proteinExistence type="predicted"/>
<evidence type="ECO:0008006" key="3">
    <source>
        <dbReference type="Google" id="ProtNLM"/>
    </source>
</evidence>
<sequence>MLENMVDRLAACPAPREGQGTYNAPQGHVIYEYSLALSNREGVWYTCCTMVITHHGGECFKVAFGNTTLALNPISKKSDLTPVKFGADVAFISMHHPDFDGADEVAFGAKQPFVVDGPGEYEVGEVTARGYGVQTTYDKQERFNTIYQITLEGINMVFLGALSSSDIDSKILSEFGDIDILFVPIGGGDVLDVPAAAKLGAKLEARVIIPMHYDAKSLEAFLKEEGSTNGKPEEKLTIKKKELLTMEGEVIVLKG</sequence>
<name>A0A2H0UF55_9BACT</name>
<accession>A0A2H0UF55</accession>
<organism evidence="1 2">
    <name type="scientific">Candidatus Kaiserbacteria bacterium CG10_big_fil_rev_8_21_14_0_10_47_16</name>
    <dbReference type="NCBI Taxonomy" id="1974608"/>
    <lineage>
        <taxon>Bacteria</taxon>
        <taxon>Candidatus Kaiseribacteriota</taxon>
    </lineage>
</organism>
<protein>
    <recommendedName>
        <fullName evidence="3">Lactamase</fullName>
    </recommendedName>
</protein>
<reference evidence="2" key="1">
    <citation type="submission" date="2017-09" db="EMBL/GenBank/DDBJ databases">
        <title>Depth-based differentiation of microbial function through sediment-hosted aquifers and enrichment of novel symbionts in the deep terrestrial subsurface.</title>
        <authorList>
            <person name="Probst A.J."/>
            <person name="Ladd B."/>
            <person name="Jarett J.K."/>
            <person name="Geller-Mcgrath D.E."/>
            <person name="Sieber C.M.K."/>
            <person name="Emerson J.B."/>
            <person name="Anantharaman K."/>
            <person name="Thomas B.C."/>
            <person name="Malmstrom R."/>
            <person name="Stieglmeier M."/>
            <person name="Klingl A."/>
            <person name="Woyke T."/>
            <person name="Ryan C.M."/>
            <person name="Banfield J.F."/>
        </authorList>
    </citation>
    <scope>NUCLEOTIDE SEQUENCE [LARGE SCALE GENOMIC DNA]</scope>
</reference>